<keyword evidence="3 8" id="KW-0812">Transmembrane</keyword>
<protein>
    <submittedName>
        <fullName evidence="10">Bacterial type II secretion system protein F domain protein</fullName>
    </submittedName>
</protein>
<keyword evidence="2" id="KW-1003">Cell membrane</keyword>
<evidence type="ECO:0000256" key="6">
    <source>
        <dbReference type="SAM" id="Coils"/>
    </source>
</evidence>
<dbReference type="OrthoDB" id="9810662at2"/>
<evidence type="ECO:0000256" key="7">
    <source>
        <dbReference type="SAM" id="MobiDB-lite"/>
    </source>
</evidence>
<evidence type="ECO:0000256" key="4">
    <source>
        <dbReference type="ARBA" id="ARBA00022989"/>
    </source>
</evidence>
<dbReference type="PANTHER" id="PTHR35007:SF2">
    <property type="entry name" value="PILUS ASSEMBLE PROTEIN"/>
    <property type="match status" value="1"/>
</dbReference>
<feature type="domain" description="Type II secretion system protein GspF" evidence="9">
    <location>
        <begin position="166"/>
        <end position="295"/>
    </location>
</feature>
<evidence type="ECO:0000313" key="10">
    <source>
        <dbReference type="EMBL" id="TWT31321.1"/>
    </source>
</evidence>
<proteinExistence type="predicted"/>
<dbReference type="RefSeq" id="WP_146568497.1">
    <property type="nucleotide sequence ID" value="NZ_SIHJ01000004.1"/>
</dbReference>
<dbReference type="Proteomes" id="UP000316714">
    <property type="component" value="Unassembled WGS sequence"/>
</dbReference>
<feature type="transmembrane region" description="Helical" evidence="8">
    <location>
        <begin position="101"/>
        <end position="121"/>
    </location>
</feature>
<feature type="transmembrane region" description="Helical" evidence="8">
    <location>
        <begin position="6"/>
        <end position="27"/>
    </location>
</feature>
<dbReference type="AlphaFoldDB" id="A0A5C5UYL4"/>
<reference evidence="10 11" key="1">
    <citation type="submission" date="2019-02" db="EMBL/GenBank/DDBJ databases">
        <title>Deep-cultivation of Planctomycetes and their phenomic and genomic characterization uncovers novel biology.</title>
        <authorList>
            <person name="Wiegand S."/>
            <person name="Jogler M."/>
            <person name="Boedeker C."/>
            <person name="Pinto D."/>
            <person name="Vollmers J."/>
            <person name="Rivas-Marin E."/>
            <person name="Kohn T."/>
            <person name="Peeters S.H."/>
            <person name="Heuer A."/>
            <person name="Rast P."/>
            <person name="Oberbeckmann S."/>
            <person name="Bunk B."/>
            <person name="Jeske O."/>
            <person name="Meyerdierks A."/>
            <person name="Storesund J.E."/>
            <person name="Kallscheuer N."/>
            <person name="Luecker S."/>
            <person name="Lage O.M."/>
            <person name="Pohl T."/>
            <person name="Merkel B.J."/>
            <person name="Hornburger P."/>
            <person name="Mueller R.-W."/>
            <person name="Bruemmer F."/>
            <person name="Labrenz M."/>
            <person name="Spormann A.M."/>
            <person name="Op Den Camp H."/>
            <person name="Overmann J."/>
            <person name="Amann R."/>
            <person name="Jetten M.S.M."/>
            <person name="Mascher T."/>
            <person name="Medema M.H."/>
            <person name="Devos D.P."/>
            <person name="Kaster A.-K."/>
            <person name="Ovreas L."/>
            <person name="Rohde M."/>
            <person name="Galperin M.Y."/>
            <person name="Jogler C."/>
        </authorList>
    </citation>
    <scope>NUCLEOTIDE SEQUENCE [LARGE SCALE GENOMIC DNA]</scope>
    <source>
        <strain evidence="10 11">KOR34</strain>
    </source>
</reference>
<dbReference type="GO" id="GO:0005886">
    <property type="term" value="C:plasma membrane"/>
    <property type="evidence" value="ECO:0007669"/>
    <property type="project" value="UniProtKB-SubCell"/>
</dbReference>
<evidence type="ECO:0000256" key="1">
    <source>
        <dbReference type="ARBA" id="ARBA00004651"/>
    </source>
</evidence>
<evidence type="ECO:0000313" key="11">
    <source>
        <dbReference type="Proteomes" id="UP000316714"/>
    </source>
</evidence>
<dbReference type="PANTHER" id="PTHR35007">
    <property type="entry name" value="INTEGRAL MEMBRANE PROTEIN-RELATED"/>
    <property type="match status" value="1"/>
</dbReference>
<name>A0A5C5UYL4_9BACT</name>
<keyword evidence="4 8" id="KW-1133">Transmembrane helix</keyword>
<comment type="subcellular location">
    <subcellularLocation>
        <location evidence="1">Cell membrane</location>
        <topology evidence="1">Multi-pass membrane protein</topology>
    </subcellularLocation>
</comment>
<evidence type="ECO:0000256" key="8">
    <source>
        <dbReference type="SAM" id="Phobius"/>
    </source>
</evidence>
<feature type="transmembrane region" description="Helical" evidence="8">
    <location>
        <begin position="278"/>
        <end position="300"/>
    </location>
</feature>
<evidence type="ECO:0000256" key="5">
    <source>
        <dbReference type="ARBA" id="ARBA00023136"/>
    </source>
</evidence>
<keyword evidence="6" id="KW-0175">Coiled coil</keyword>
<accession>A0A5C5UYL4</accession>
<evidence type="ECO:0000256" key="2">
    <source>
        <dbReference type="ARBA" id="ARBA00022475"/>
    </source>
</evidence>
<dbReference type="Pfam" id="PF00482">
    <property type="entry name" value="T2SSF"/>
    <property type="match status" value="1"/>
</dbReference>
<evidence type="ECO:0000259" key="9">
    <source>
        <dbReference type="Pfam" id="PF00482"/>
    </source>
</evidence>
<feature type="region of interest" description="Disordered" evidence="7">
    <location>
        <begin position="39"/>
        <end position="64"/>
    </location>
</feature>
<dbReference type="InterPro" id="IPR018076">
    <property type="entry name" value="T2SS_GspF_dom"/>
</dbReference>
<gene>
    <name evidence="10" type="ORF">KOR34_46970</name>
</gene>
<evidence type="ECO:0000256" key="3">
    <source>
        <dbReference type="ARBA" id="ARBA00022692"/>
    </source>
</evidence>
<comment type="caution">
    <text evidence="10">The sequence shown here is derived from an EMBL/GenBank/DDBJ whole genome shotgun (WGS) entry which is preliminary data.</text>
</comment>
<dbReference type="EMBL" id="SIHJ01000004">
    <property type="protein sequence ID" value="TWT31321.1"/>
    <property type="molecule type" value="Genomic_DNA"/>
</dbReference>
<organism evidence="10 11">
    <name type="scientific">Posidoniimonas corsicana</name>
    <dbReference type="NCBI Taxonomy" id="1938618"/>
    <lineage>
        <taxon>Bacteria</taxon>
        <taxon>Pseudomonadati</taxon>
        <taxon>Planctomycetota</taxon>
        <taxon>Planctomycetia</taxon>
        <taxon>Pirellulales</taxon>
        <taxon>Lacipirellulaceae</taxon>
        <taxon>Posidoniimonas</taxon>
    </lineage>
</organism>
<feature type="transmembrane region" description="Helical" evidence="8">
    <location>
        <begin position="127"/>
        <end position="148"/>
    </location>
</feature>
<dbReference type="InterPro" id="IPR042094">
    <property type="entry name" value="T2SS_GspF_sf"/>
</dbReference>
<dbReference type="Gene3D" id="1.20.81.30">
    <property type="entry name" value="Type II secretion system (T2SS), domain F"/>
    <property type="match status" value="1"/>
</dbReference>
<sequence>MISQQQIYAALVFTAISGAVYAVLHLWDPRQRAIRTRLREVGGDGDRGPAGALEAGGSGGERDHSPLGGLLPLFGAEDRARVEQRLSFAGYYRSANSHWFFFARFLMVAFAATSVAMLYVFNLLAAGVAMPAALLACGAAYCAPGLWLERAIRVNHNSLRKSLPDFIDLTIICLEAGLSLQEAVKRAGEEMRSVHPTLARELDLVQRDIDLGSTIDQALKRFAVRTDYEGVGLLSSLVKEAQRFGTNIGDALRSHADMLRNQREQLAEENAQKASVKILLPTLLLIFPAIFVVLVAPALLQIQDAYAAK</sequence>
<feature type="coiled-coil region" evidence="6">
    <location>
        <begin position="249"/>
        <end position="279"/>
    </location>
</feature>
<keyword evidence="11" id="KW-1185">Reference proteome</keyword>
<keyword evidence="5 8" id="KW-0472">Membrane</keyword>